<dbReference type="AlphaFoldDB" id="A0AAE3IXH1"/>
<dbReference type="Proteomes" id="UP001208041">
    <property type="component" value="Unassembled WGS sequence"/>
</dbReference>
<feature type="signal peptide" evidence="1">
    <location>
        <begin position="1"/>
        <end position="29"/>
    </location>
</feature>
<dbReference type="EMBL" id="JAOYFC010000001">
    <property type="protein sequence ID" value="MCV6822920.1"/>
    <property type="molecule type" value="Genomic_DNA"/>
</dbReference>
<keyword evidence="3" id="KW-1185">Reference proteome</keyword>
<comment type="caution">
    <text evidence="2">The sequence shown here is derived from an EMBL/GenBank/DDBJ whole genome shotgun (WGS) entry which is preliminary data.</text>
</comment>
<dbReference type="PROSITE" id="PS51257">
    <property type="entry name" value="PROKAR_LIPOPROTEIN"/>
    <property type="match status" value="1"/>
</dbReference>
<reference evidence="2" key="1">
    <citation type="submission" date="2022-10" db="EMBL/GenBank/DDBJ databases">
        <authorList>
            <person name="Yue Y."/>
        </authorList>
    </citation>
    <scope>NUCLEOTIDE SEQUENCE</scope>
    <source>
        <strain evidence="2">Z654</strain>
    </source>
</reference>
<feature type="chain" id="PRO_5042168970" evidence="1">
    <location>
        <begin position="30"/>
        <end position="194"/>
    </location>
</feature>
<evidence type="ECO:0000313" key="3">
    <source>
        <dbReference type="Proteomes" id="UP001208041"/>
    </source>
</evidence>
<gene>
    <name evidence="2" type="ORF">OH136_00010</name>
</gene>
<evidence type="ECO:0000256" key="1">
    <source>
        <dbReference type="SAM" id="SignalP"/>
    </source>
</evidence>
<evidence type="ECO:0000313" key="2">
    <source>
        <dbReference type="EMBL" id="MCV6822920.1"/>
    </source>
</evidence>
<proteinExistence type="predicted"/>
<accession>A0AAE3IXH1</accession>
<keyword evidence="1" id="KW-0732">Signal</keyword>
<name>A0AAE3IXH1_9RHOB</name>
<organism evidence="2 3">
    <name type="scientific">Halocynthiibacter halioticoli</name>
    <dbReference type="NCBI Taxonomy" id="2986804"/>
    <lineage>
        <taxon>Bacteria</taxon>
        <taxon>Pseudomonadati</taxon>
        <taxon>Pseudomonadota</taxon>
        <taxon>Alphaproteobacteria</taxon>
        <taxon>Rhodobacterales</taxon>
        <taxon>Paracoccaceae</taxon>
        <taxon>Halocynthiibacter</taxon>
    </lineage>
</organism>
<dbReference type="RefSeq" id="WP_263951747.1">
    <property type="nucleotide sequence ID" value="NZ_JAOYFC010000001.1"/>
</dbReference>
<sequence length="194" mass="20618">MRTIVYGAVVALMTFACSMAILSWTGSTAEPEAAQAAANAAFETAQRQEICSTEDPTGAGMPTTMEADMTHNHPLREVAAGLPVPTISHLVFPDEMDGYNVQILTQNFTFTPSAINKDVVENEGHAHLYINGEKISRVYGNWVHIPSSLLVTGANAVSVTLNANDHSEWAKDGKSIGSTVIVVKPESGASNSSE</sequence>
<protein>
    <submittedName>
        <fullName evidence="2">Uncharacterized protein</fullName>
    </submittedName>
</protein>